<evidence type="ECO:0000256" key="9">
    <source>
        <dbReference type="ARBA" id="ARBA00023588"/>
    </source>
</evidence>
<evidence type="ECO:0000313" key="15">
    <source>
        <dbReference type="Proteomes" id="UP000305398"/>
    </source>
</evidence>
<evidence type="ECO:0000256" key="4">
    <source>
        <dbReference type="ARBA" id="ARBA00022692"/>
    </source>
</evidence>
<keyword evidence="2" id="KW-1003">Cell membrane</keyword>
<comment type="pathway">
    <text evidence="9">Carotenoid biosynthesis; staphyloxanthin biosynthesis; staphyloxanthin from farnesyl diphosphate: step 5/5.</text>
</comment>
<dbReference type="EMBL" id="CP040896">
    <property type="protein sequence ID" value="QDA60242.1"/>
    <property type="molecule type" value="Genomic_DNA"/>
</dbReference>
<protein>
    <recommendedName>
        <fullName evidence="11">Glycosyl-4,4'-diaponeurosporenoate acyltransferase</fullName>
    </recommendedName>
</protein>
<dbReference type="UniPathway" id="UPA00029">
    <property type="reaction ID" value="UER00560"/>
</dbReference>
<dbReference type="GO" id="GO:0005886">
    <property type="term" value="C:plasma membrane"/>
    <property type="evidence" value="ECO:0007669"/>
    <property type="project" value="UniProtKB-SubCell"/>
</dbReference>
<feature type="transmembrane region" description="Helical" evidence="13">
    <location>
        <begin position="76"/>
        <end position="100"/>
    </location>
</feature>
<accession>A0A5B8A221</accession>
<feature type="transmembrane region" description="Helical" evidence="13">
    <location>
        <begin position="129"/>
        <end position="146"/>
    </location>
</feature>
<keyword evidence="8" id="KW-0012">Acyltransferase</keyword>
<gene>
    <name evidence="14" type="ORF">FHG12_09010</name>
</gene>
<feature type="transmembrane region" description="Helical" evidence="13">
    <location>
        <begin position="16"/>
        <end position="40"/>
    </location>
</feature>
<dbReference type="AlphaFoldDB" id="A0A5B8A221"/>
<comment type="similarity">
    <text evidence="10">Belongs to the acyltransferase CrtO family.</text>
</comment>
<evidence type="ECO:0000256" key="1">
    <source>
        <dbReference type="ARBA" id="ARBA00004162"/>
    </source>
</evidence>
<evidence type="ECO:0000256" key="12">
    <source>
        <dbReference type="ARBA" id="ARBA00025324"/>
    </source>
</evidence>
<evidence type="ECO:0000256" key="8">
    <source>
        <dbReference type="ARBA" id="ARBA00023315"/>
    </source>
</evidence>
<dbReference type="RefSeq" id="WP_139515420.1">
    <property type="nucleotide sequence ID" value="NZ_CP040896.1"/>
</dbReference>
<keyword evidence="7 13" id="KW-0472">Membrane</keyword>
<comment type="function">
    <text evidence="12">Catalyzes the acylation of glycosyl-4,4'-diaponeurosporenoate, i.e. the esterification of glucose at the C6'' position with the carboxyl group of the C(15) fatty acid 12-methyltetradecanoic acid, to yield staphyloxanthin. This is the last step in the biosynthesis of this orange pigment, present in most staphylococci strains.</text>
</comment>
<evidence type="ECO:0000256" key="5">
    <source>
        <dbReference type="ARBA" id="ARBA00022729"/>
    </source>
</evidence>
<evidence type="ECO:0000256" key="2">
    <source>
        <dbReference type="ARBA" id="ARBA00022475"/>
    </source>
</evidence>
<evidence type="ECO:0000256" key="7">
    <source>
        <dbReference type="ARBA" id="ARBA00023136"/>
    </source>
</evidence>
<keyword evidence="3" id="KW-0808">Transferase</keyword>
<evidence type="ECO:0000256" key="6">
    <source>
        <dbReference type="ARBA" id="ARBA00022989"/>
    </source>
</evidence>
<proteinExistence type="inferred from homology"/>
<dbReference type="Proteomes" id="UP000305398">
    <property type="component" value="Chromosome"/>
</dbReference>
<keyword evidence="4 13" id="KW-0812">Transmembrane</keyword>
<evidence type="ECO:0000256" key="10">
    <source>
        <dbReference type="ARBA" id="ARBA00023603"/>
    </source>
</evidence>
<sequence length="185" mass="21677">MPSTGNRPAAPSSALLAWYNAVPNVFWSALSLTPLSIFCYQHIERRWLYGLLFVSLLLYALPASRFKHLQISRNPLIYRKLGVVAINRFTQHGGLVNWLIRRTYPQYRRLRARSAVAALVRTTYHQERFHLVLFVFFLLTSFYAVAQGYWRWALLLTLLNVGYNLYPMWLQQYIRVRLEPKAPAS</sequence>
<keyword evidence="6 13" id="KW-1133">Transmembrane helix</keyword>
<comment type="subcellular location">
    <subcellularLocation>
        <location evidence="1">Cell membrane</location>
        <topology evidence="1">Single-pass membrane protein</topology>
    </subcellularLocation>
</comment>
<evidence type="ECO:0000256" key="3">
    <source>
        <dbReference type="ARBA" id="ARBA00022679"/>
    </source>
</evidence>
<dbReference type="OrthoDB" id="883215at2"/>
<evidence type="ECO:0000313" key="14">
    <source>
        <dbReference type="EMBL" id="QDA60242.1"/>
    </source>
</evidence>
<feature type="transmembrane region" description="Helical" evidence="13">
    <location>
        <begin position="47"/>
        <end position="64"/>
    </location>
</feature>
<reference evidence="14 15" key="1">
    <citation type="submission" date="2019-06" db="EMBL/GenBank/DDBJ databases">
        <authorList>
            <person name="Srinivasan S."/>
        </authorList>
    </citation>
    <scope>NUCLEOTIDE SEQUENCE [LARGE SCALE GENOMIC DNA]</scope>
    <source>
        <strain evidence="14 15">17J68-5</strain>
    </source>
</reference>
<keyword evidence="5" id="KW-0732">Signal</keyword>
<name>A0A5B8A221_9BACT</name>
<keyword evidence="15" id="KW-1185">Reference proteome</keyword>
<evidence type="ECO:0000256" key="13">
    <source>
        <dbReference type="SAM" id="Phobius"/>
    </source>
</evidence>
<evidence type="ECO:0000256" key="11">
    <source>
        <dbReference type="ARBA" id="ARBA00023667"/>
    </source>
</evidence>
<dbReference type="Pfam" id="PF18927">
    <property type="entry name" value="CrtO"/>
    <property type="match status" value="1"/>
</dbReference>
<dbReference type="GO" id="GO:0016746">
    <property type="term" value="F:acyltransferase activity"/>
    <property type="evidence" value="ECO:0007669"/>
    <property type="project" value="UniProtKB-KW"/>
</dbReference>
<dbReference type="KEGG" id="hyj:FHG12_09010"/>
<organism evidence="14 15">
    <name type="scientific">Hymenobacter jejuensis</name>
    <dbReference type="NCBI Taxonomy" id="2502781"/>
    <lineage>
        <taxon>Bacteria</taxon>
        <taxon>Pseudomonadati</taxon>
        <taxon>Bacteroidota</taxon>
        <taxon>Cytophagia</taxon>
        <taxon>Cytophagales</taxon>
        <taxon>Hymenobacteraceae</taxon>
        <taxon>Hymenobacter</taxon>
    </lineage>
</organism>
<dbReference type="InterPro" id="IPR044021">
    <property type="entry name" value="CrtO"/>
</dbReference>